<dbReference type="HOGENOM" id="CLU_3078802_0_0_9"/>
<evidence type="ECO:0000313" key="3">
    <source>
        <dbReference type="Proteomes" id="UP000003157"/>
    </source>
</evidence>
<proteinExistence type="predicted"/>
<evidence type="ECO:0000256" key="1">
    <source>
        <dbReference type="SAM" id="Phobius"/>
    </source>
</evidence>
<gene>
    <name evidence="2" type="ORF">HMPREF9488_02606</name>
</gene>
<evidence type="ECO:0000313" key="2">
    <source>
        <dbReference type="EMBL" id="EFW04323.1"/>
    </source>
</evidence>
<dbReference type="STRING" id="100884.GCA_000269565_00259"/>
<feature type="transmembrane region" description="Helical" evidence="1">
    <location>
        <begin position="30"/>
        <end position="51"/>
    </location>
</feature>
<keyword evidence="1" id="KW-0812">Transmembrane</keyword>
<sequence length="52" mass="6426">MFYFIMALLIISFILTYLRQKRYQDNRDMQFKLRMASFILLLLVAYFTFFVA</sequence>
<keyword evidence="3" id="KW-1185">Reference proteome</keyword>
<keyword evidence="1" id="KW-0472">Membrane</keyword>
<organism evidence="2 3">
    <name type="scientific">Coprobacillus cateniformis</name>
    <dbReference type="NCBI Taxonomy" id="100884"/>
    <lineage>
        <taxon>Bacteria</taxon>
        <taxon>Bacillati</taxon>
        <taxon>Bacillota</taxon>
        <taxon>Erysipelotrichia</taxon>
        <taxon>Erysipelotrichales</taxon>
        <taxon>Coprobacillaceae</taxon>
        <taxon>Coprobacillus</taxon>
    </lineage>
</organism>
<dbReference type="AlphaFoldDB" id="E7GCW4"/>
<keyword evidence="1" id="KW-1133">Transmembrane helix</keyword>
<reference evidence="2 3" key="1">
    <citation type="submission" date="2010-12" db="EMBL/GenBank/DDBJ databases">
        <title>The Genome Sequence of Coprobacillus sp. strain 29_1.</title>
        <authorList>
            <consortium name="The Broad Institute Genome Sequencing Platform"/>
            <person name="Earl A."/>
            <person name="Ward D."/>
            <person name="Feldgarden M."/>
            <person name="Gevers D."/>
            <person name="Daigneault M."/>
            <person name="Sibley C.D."/>
            <person name="White A."/>
            <person name="Strauss J."/>
            <person name="Allen-Vercoe E."/>
            <person name="Young S.K."/>
            <person name="Zeng Q."/>
            <person name="Gargeya S."/>
            <person name="Fitzgerald M."/>
            <person name="Haas B."/>
            <person name="Abouelleil A."/>
            <person name="Alvarado L."/>
            <person name="Arachchi H.M."/>
            <person name="Berlin A."/>
            <person name="Brown A."/>
            <person name="Chapman S.B."/>
            <person name="Chen Z."/>
            <person name="Dunbar C."/>
            <person name="Freedman E."/>
            <person name="Gearin G."/>
            <person name="Gellesch M."/>
            <person name="Goldberg J."/>
            <person name="Griggs A."/>
            <person name="Gujja S."/>
            <person name="Heilman E."/>
            <person name="Heiman D."/>
            <person name="Howarth C."/>
            <person name="Larson L."/>
            <person name="Lui A."/>
            <person name="MacDonald P.J.P."/>
            <person name="Mehta T."/>
            <person name="Montmayeur A."/>
            <person name="Murphy C."/>
            <person name="Neiman D."/>
            <person name="Pearson M."/>
            <person name="Priest M."/>
            <person name="Roberts A."/>
            <person name="Saif S."/>
            <person name="Shea T."/>
            <person name="Shenoy N."/>
            <person name="Sisk P."/>
            <person name="Stolte C."/>
            <person name="Sykes S."/>
            <person name="White J."/>
            <person name="Yandava C."/>
            <person name="Nusbaum C."/>
            <person name="Birren B."/>
        </authorList>
    </citation>
    <scope>NUCLEOTIDE SEQUENCE [LARGE SCALE GENOMIC DNA]</scope>
    <source>
        <strain evidence="2 3">29_1</strain>
    </source>
</reference>
<comment type="caution">
    <text evidence="2">The sequence shown here is derived from an EMBL/GenBank/DDBJ whole genome shotgun (WGS) entry which is preliminary data.</text>
</comment>
<dbReference type="Proteomes" id="UP000003157">
    <property type="component" value="Unassembled WGS sequence"/>
</dbReference>
<accession>E7GCW4</accession>
<name>E7GCW4_9FIRM</name>
<dbReference type="EMBL" id="ADKX01000039">
    <property type="protein sequence ID" value="EFW04323.1"/>
    <property type="molecule type" value="Genomic_DNA"/>
</dbReference>
<dbReference type="GeneID" id="78231757"/>
<protein>
    <submittedName>
        <fullName evidence="2">Uncharacterized protein</fullName>
    </submittedName>
</protein>
<dbReference type="RefSeq" id="WP_008789694.1">
    <property type="nucleotide sequence ID" value="NZ_AKCB01000001.1"/>
</dbReference>